<name>A0A9N7U9S0_PLEPL</name>
<proteinExistence type="predicted"/>
<keyword evidence="3" id="KW-1185">Reference proteome</keyword>
<feature type="region of interest" description="Disordered" evidence="1">
    <location>
        <begin position="41"/>
        <end position="69"/>
    </location>
</feature>
<reference evidence="2" key="1">
    <citation type="submission" date="2020-03" db="EMBL/GenBank/DDBJ databases">
        <authorList>
            <person name="Weist P."/>
        </authorList>
    </citation>
    <scope>NUCLEOTIDE SEQUENCE</scope>
</reference>
<evidence type="ECO:0000313" key="3">
    <source>
        <dbReference type="Proteomes" id="UP001153269"/>
    </source>
</evidence>
<dbReference type="EMBL" id="CADEAL010000896">
    <property type="protein sequence ID" value="CAB1426582.1"/>
    <property type="molecule type" value="Genomic_DNA"/>
</dbReference>
<evidence type="ECO:0000313" key="2">
    <source>
        <dbReference type="EMBL" id="CAB1426582.1"/>
    </source>
</evidence>
<accession>A0A9N7U9S0</accession>
<organism evidence="2 3">
    <name type="scientific">Pleuronectes platessa</name>
    <name type="common">European plaice</name>
    <dbReference type="NCBI Taxonomy" id="8262"/>
    <lineage>
        <taxon>Eukaryota</taxon>
        <taxon>Metazoa</taxon>
        <taxon>Chordata</taxon>
        <taxon>Craniata</taxon>
        <taxon>Vertebrata</taxon>
        <taxon>Euteleostomi</taxon>
        <taxon>Actinopterygii</taxon>
        <taxon>Neopterygii</taxon>
        <taxon>Teleostei</taxon>
        <taxon>Neoteleostei</taxon>
        <taxon>Acanthomorphata</taxon>
        <taxon>Carangaria</taxon>
        <taxon>Pleuronectiformes</taxon>
        <taxon>Pleuronectoidei</taxon>
        <taxon>Pleuronectidae</taxon>
        <taxon>Pleuronectes</taxon>
    </lineage>
</organism>
<dbReference type="AlphaFoldDB" id="A0A9N7U9S0"/>
<evidence type="ECO:0000256" key="1">
    <source>
        <dbReference type="SAM" id="MobiDB-lite"/>
    </source>
</evidence>
<gene>
    <name evidence="2" type="ORF">PLEPLA_LOCUS14518</name>
</gene>
<sequence length="156" mass="16993">MSVVKSGSSLRTLLLTPERIPDFLVPSRSLRLILSPHRSSPDRVRLLSDRDEDSAGASPPEVPFRPAASPRLLLRLPPGVRIPRRSAAAAAESADMDVFHRNQPLSVTVTDSEQLPVPAGPGRSRVRAVKSLGLQVMKELKILSPAARRSQRSKDP</sequence>
<protein>
    <submittedName>
        <fullName evidence="2">Uncharacterized protein</fullName>
    </submittedName>
</protein>
<comment type="caution">
    <text evidence="2">The sequence shown here is derived from an EMBL/GenBank/DDBJ whole genome shotgun (WGS) entry which is preliminary data.</text>
</comment>
<dbReference type="Proteomes" id="UP001153269">
    <property type="component" value="Unassembled WGS sequence"/>
</dbReference>